<evidence type="ECO:0000313" key="2">
    <source>
        <dbReference type="EMBL" id="ARB05811.1"/>
    </source>
</evidence>
<reference evidence="2 3" key="1">
    <citation type="submission" date="2017-02" db="EMBL/GenBank/DDBJ databases">
        <title>Characterization and complete genome sequence of Yersinia bacteriophage, fHe-Yen9-01.</title>
        <authorList>
            <person name="Jun J.W."/>
            <person name="Wicklund A."/>
            <person name="Skurnik M."/>
        </authorList>
    </citation>
    <scope>NUCLEOTIDE SEQUENCE [LARGE SCALE GENOMIC DNA]</scope>
</reference>
<sequence>MSKIKQGIDAAYAYKFVRLMQKDFKDWGAFKYGIIDERGSVLKRPQTEAEKDAYTSFHAAVRSMKRMMSTVPGMTGVASLMSAWSAMASRFNINEAETHHIFKELPVLESMVAGNASAAGTSPEQNAENIASGTTTGAVVNKGPSGLGKRKRLKVNLSKL</sequence>
<organism evidence="2 3">
    <name type="scientific">Yersinia phage fHe-Yen9-01</name>
    <dbReference type="NCBI Taxonomy" id="1965363"/>
    <lineage>
        <taxon>Viruses</taxon>
        <taxon>Duplodnaviria</taxon>
        <taxon>Heunggongvirae</taxon>
        <taxon>Uroviricota</taxon>
        <taxon>Caudoviricetes</taxon>
        <taxon>Pantevenvirales</taxon>
        <taxon>Straboviridae</taxon>
        <taxon>Tevenvirinae</taxon>
        <taxon>Tegunavirus</taxon>
        <taxon>Tegunavirus fheyen901</taxon>
    </lineage>
</organism>
<feature type="compositionally biased region" description="Polar residues" evidence="1">
    <location>
        <begin position="118"/>
        <end position="138"/>
    </location>
</feature>
<proteinExistence type="predicted"/>
<dbReference type="Proteomes" id="UP000222840">
    <property type="component" value="Segment"/>
</dbReference>
<gene>
    <name evidence="2" type="ORF">fHeYen901_38</name>
</gene>
<evidence type="ECO:0000256" key="1">
    <source>
        <dbReference type="SAM" id="MobiDB-lite"/>
    </source>
</evidence>
<evidence type="ECO:0000313" key="3">
    <source>
        <dbReference type="Proteomes" id="UP000222840"/>
    </source>
</evidence>
<feature type="region of interest" description="Disordered" evidence="1">
    <location>
        <begin position="116"/>
        <end position="160"/>
    </location>
</feature>
<keyword evidence="3" id="KW-1185">Reference proteome</keyword>
<protein>
    <recommendedName>
        <fullName evidence="4">Phage protein</fullName>
    </recommendedName>
</protein>
<accession>A0A1V0DXD1</accession>
<evidence type="ECO:0008006" key="4">
    <source>
        <dbReference type="Google" id="ProtNLM"/>
    </source>
</evidence>
<dbReference type="EMBL" id="KY593455">
    <property type="protein sequence ID" value="ARB05811.1"/>
    <property type="molecule type" value="Genomic_DNA"/>
</dbReference>
<name>A0A1V0DXD1_9CAUD</name>